<dbReference type="GO" id="GO:0045503">
    <property type="term" value="F:dynein light chain binding"/>
    <property type="evidence" value="ECO:0007669"/>
    <property type="project" value="TreeGrafter"/>
</dbReference>
<dbReference type="EnsemblMetazoa" id="XM_012208277.1">
    <property type="protein sequence ID" value="XP_012063667.1"/>
    <property type="gene ID" value="LOC105626995"/>
</dbReference>
<organism evidence="12 13">
    <name type="scientific">Atta cephalotes</name>
    <name type="common">Leafcutter ant</name>
    <dbReference type="NCBI Taxonomy" id="12957"/>
    <lineage>
        <taxon>Eukaryota</taxon>
        <taxon>Metazoa</taxon>
        <taxon>Ecdysozoa</taxon>
        <taxon>Arthropoda</taxon>
        <taxon>Hexapoda</taxon>
        <taxon>Insecta</taxon>
        <taxon>Pterygota</taxon>
        <taxon>Neoptera</taxon>
        <taxon>Endopterygota</taxon>
        <taxon>Hymenoptera</taxon>
        <taxon>Apocrita</taxon>
        <taxon>Aculeata</taxon>
        <taxon>Formicoidea</taxon>
        <taxon>Formicidae</taxon>
        <taxon>Myrmicinae</taxon>
        <taxon>Atta</taxon>
    </lineage>
</organism>
<dbReference type="PANTHER" id="PTHR12442">
    <property type="entry name" value="DYNEIN INTERMEDIATE CHAIN"/>
    <property type="match status" value="1"/>
</dbReference>
<evidence type="ECO:0000256" key="9">
    <source>
        <dbReference type="ARBA" id="ARBA00023175"/>
    </source>
</evidence>
<name>A0A158P1K9_ATTCE</name>
<keyword evidence="11" id="KW-0966">Cell projection</keyword>
<evidence type="ECO:0000256" key="3">
    <source>
        <dbReference type="ARBA" id="ARBA00022490"/>
    </source>
</evidence>
<comment type="subcellular location">
    <subcellularLocation>
        <location evidence="1">Cytoplasm</location>
        <location evidence="1">Cytoskeleton</location>
        <location evidence="1">Cilium axoneme</location>
    </subcellularLocation>
</comment>
<dbReference type="Proteomes" id="UP000005205">
    <property type="component" value="Unassembled WGS sequence"/>
</dbReference>
<dbReference type="InterPro" id="IPR015943">
    <property type="entry name" value="WD40/YVTN_repeat-like_dom_sf"/>
</dbReference>
<keyword evidence="7" id="KW-0243">Dynein</keyword>
<dbReference type="SUPFAM" id="SSF50978">
    <property type="entry name" value="WD40 repeat-like"/>
    <property type="match status" value="1"/>
</dbReference>
<keyword evidence="8" id="KW-0969">Cilium</keyword>
<dbReference type="InParanoid" id="A0A158P1K9"/>
<evidence type="ECO:0000256" key="11">
    <source>
        <dbReference type="ARBA" id="ARBA00023273"/>
    </source>
</evidence>
<evidence type="ECO:0000313" key="13">
    <source>
        <dbReference type="Proteomes" id="UP000005205"/>
    </source>
</evidence>
<evidence type="ECO:0000256" key="5">
    <source>
        <dbReference type="ARBA" id="ARBA00022701"/>
    </source>
</evidence>
<reference evidence="13" key="1">
    <citation type="journal article" date="2011" name="PLoS Genet.">
        <title>The genome sequence of the leaf-cutter ant Atta cephalotes reveals insights into its obligate symbiotic lifestyle.</title>
        <authorList>
            <person name="Suen G."/>
            <person name="Teiling C."/>
            <person name="Li L."/>
            <person name="Holt C."/>
            <person name="Abouheif E."/>
            <person name="Bornberg-Bauer E."/>
            <person name="Bouffard P."/>
            <person name="Caldera E.J."/>
            <person name="Cash E."/>
            <person name="Cavanaugh A."/>
            <person name="Denas O."/>
            <person name="Elhaik E."/>
            <person name="Fave M.J."/>
            <person name="Gadau J."/>
            <person name="Gibson J.D."/>
            <person name="Graur D."/>
            <person name="Grubbs K.J."/>
            <person name="Hagen D.E."/>
            <person name="Harkins T.T."/>
            <person name="Helmkampf M."/>
            <person name="Hu H."/>
            <person name="Johnson B.R."/>
            <person name="Kim J."/>
            <person name="Marsh S.E."/>
            <person name="Moeller J.A."/>
            <person name="Munoz-Torres M.C."/>
            <person name="Murphy M.C."/>
            <person name="Naughton M.C."/>
            <person name="Nigam S."/>
            <person name="Overson R."/>
            <person name="Rajakumar R."/>
            <person name="Reese J.T."/>
            <person name="Scott J.J."/>
            <person name="Smith C.R."/>
            <person name="Tao S."/>
            <person name="Tsutsui N.D."/>
            <person name="Viljakainen L."/>
            <person name="Wissler L."/>
            <person name="Yandell M.D."/>
            <person name="Zimmer F."/>
            <person name="Taylor J."/>
            <person name="Slater S.C."/>
            <person name="Clifton S.W."/>
            <person name="Warren W.C."/>
            <person name="Elsik C.G."/>
            <person name="Smith C.D."/>
            <person name="Weinstock G.M."/>
            <person name="Gerardo N.M."/>
            <person name="Currie C.R."/>
        </authorList>
    </citation>
    <scope>NUCLEOTIDE SEQUENCE [LARGE SCALE GENOMIC DNA]</scope>
</reference>
<dbReference type="InterPro" id="IPR036322">
    <property type="entry name" value="WD40_repeat_dom_sf"/>
</dbReference>
<dbReference type="OrthoDB" id="7536894at2759"/>
<dbReference type="PANTHER" id="PTHR12442:SF7">
    <property type="entry name" value="DYNEIN AXONEMAL INTERMEDIATE CHAIN 2"/>
    <property type="match status" value="1"/>
</dbReference>
<dbReference type="GO" id="GO:0036157">
    <property type="term" value="C:outer dynein arm"/>
    <property type="evidence" value="ECO:0007669"/>
    <property type="project" value="TreeGrafter"/>
</dbReference>
<reference evidence="12" key="2">
    <citation type="submission" date="2016-04" db="UniProtKB">
        <authorList>
            <consortium name="EnsemblMetazoa"/>
        </authorList>
    </citation>
    <scope>IDENTIFICATION</scope>
</reference>
<protein>
    <submittedName>
        <fullName evidence="12">Uncharacterized protein</fullName>
    </submittedName>
</protein>
<evidence type="ECO:0000256" key="6">
    <source>
        <dbReference type="ARBA" id="ARBA00022737"/>
    </source>
</evidence>
<dbReference type="InterPro" id="IPR050687">
    <property type="entry name" value="Dynein_IC"/>
</dbReference>
<comment type="similarity">
    <text evidence="2">Belongs to the dynein intermediate chain family.</text>
</comment>
<dbReference type="AlphaFoldDB" id="A0A158P1K9"/>
<dbReference type="KEGG" id="acep:105626995"/>
<accession>A0A158P1K9</accession>
<evidence type="ECO:0000313" key="12">
    <source>
        <dbReference type="EnsemblMetazoa" id="XP_012063667.1"/>
    </source>
</evidence>
<evidence type="ECO:0000256" key="4">
    <source>
        <dbReference type="ARBA" id="ARBA00022574"/>
    </source>
</evidence>
<keyword evidence="9" id="KW-0505">Motor protein</keyword>
<keyword evidence="4" id="KW-0853">WD repeat</keyword>
<evidence type="ECO:0000256" key="8">
    <source>
        <dbReference type="ARBA" id="ARBA00023069"/>
    </source>
</evidence>
<dbReference type="GO" id="GO:0045504">
    <property type="term" value="F:dynein heavy chain binding"/>
    <property type="evidence" value="ECO:0007669"/>
    <property type="project" value="TreeGrafter"/>
</dbReference>
<dbReference type="GO" id="GO:0003341">
    <property type="term" value="P:cilium movement"/>
    <property type="evidence" value="ECO:0007669"/>
    <property type="project" value="TreeGrafter"/>
</dbReference>
<dbReference type="GO" id="GO:0036158">
    <property type="term" value="P:outer dynein arm assembly"/>
    <property type="evidence" value="ECO:0007669"/>
    <property type="project" value="TreeGrafter"/>
</dbReference>
<keyword evidence="13" id="KW-1185">Reference proteome</keyword>
<gene>
    <name evidence="12" type="primary">105626995</name>
</gene>
<evidence type="ECO:0000256" key="2">
    <source>
        <dbReference type="ARBA" id="ARBA00011059"/>
    </source>
</evidence>
<dbReference type="STRING" id="12957.A0A158P1K9"/>
<evidence type="ECO:0000256" key="7">
    <source>
        <dbReference type="ARBA" id="ARBA00023017"/>
    </source>
</evidence>
<dbReference type="SMART" id="SM00320">
    <property type="entry name" value="WD40"/>
    <property type="match status" value="3"/>
</dbReference>
<keyword evidence="6" id="KW-0677">Repeat</keyword>
<dbReference type="eggNOG" id="KOG1587">
    <property type="taxonomic scope" value="Eukaryota"/>
</dbReference>
<dbReference type="EMBL" id="ADTU01006444">
    <property type="status" value="NOT_ANNOTATED_CDS"/>
    <property type="molecule type" value="Genomic_DNA"/>
</dbReference>
<dbReference type="InterPro" id="IPR001680">
    <property type="entry name" value="WD40_rpt"/>
</dbReference>
<evidence type="ECO:0000256" key="10">
    <source>
        <dbReference type="ARBA" id="ARBA00023212"/>
    </source>
</evidence>
<keyword evidence="3" id="KW-0963">Cytoplasm</keyword>
<evidence type="ECO:0000256" key="1">
    <source>
        <dbReference type="ARBA" id="ARBA00004430"/>
    </source>
</evidence>
<keyword evidence="5" id="KW-0493">Microtubule</keyword>
<keyword evidence="10" id="KW-0206">Cytoskeleton</keyword>
<dbReference type="Gene3D" id="2.130.10.10">
    <property type="entry name" value="YVTN repeat-like/Quinoprotein amine dehydrogenase"/>
    <property type="match status" value="1"/>
</dbReference>
<proteinExistence type="inferred from homology"/>
<sequence>MLHLEGGWPKEINVKDDEAIFRFRRRIMKDEYWAPKMKNLIDPMERCILQNNVVNIYKHYFDDIEPTELVLPRDIRISNMYADSEPIVRPINCLSWSPGTQNQLAAAYSFMEFERKLFNVNPSSYIWDIENPNKPVICLRSSSPLLIVKFNPHDPSMLISGLMSGQVCNWDIRIGHRPVQMSYRQFSHRNPANQTLWTYSKTNTEFFSASTDGAIKWWDIRKMRQPIEELVMDLDNPPRANILRAISVTKLQYEPSIRYKFLAGMENGMVINIRRKVMKPVDKLAMRFNCHIGPVIDIDRNPFFTKNFLTVGDWTVKIWSDDMSEDCLITIR</sequence>
<dbReference type="GO" id="GO:0005874">
    <property type="term" value="C:microtubule"/>
    <property type="evidence" value="ECO:0007669"/>
    <property type="project" value="UniProtKB-KW"/>
</dbReference>